<dbReference type="EMBL" id="CP080764">
    <property type="protein sequence ID" value="QYY43437.1"/>
    <property type="molecule type" value="Genomic_DNA"/>
</dbReference>
<protein>
    <submittedName>
        <fullName evidence="1">Uncharacterized protein</fullName>
    </submittedName>
</protein>
<evidence type="ECO:0000313" key="1">
    <source>
        <dbReference type="EMBL" id="QYY43437.1"/>
    </source>
</evidence>
<keyword evidence="2" id="KW-1185">Reference proteome</keyword>
<sequence length="69" mass="8050">MVISRREMARAKVKKLKKGFSAFSETQEITELMERYIKEEKLNVHVDKTSLGCWFIPADGTEHETRPHS</sequence>
<name>A0ABX8YCS9_ANETH</name>
<gene>
    <name evidence="1" type="ORF">K3F53_04080</name>
</gene>
<organism evidence="1 2">
    <name type="scientific">Aneurinibacillus thermoaerophilus</name>
    <dbReference type="NCBI Taxonomy" id="143495"/>
    <lineage>
        <taxon>Bacteria</taxon>
        <taxon>Bacillati</taxon>
        <taxon>Bacillota</taxon>
        <taxon>Bacilli</taxon>
        <taxon>Bacillales</taxon>
        <taxon>Paenibacillaceae</taxon>
        <taxon>Aneurinibacillus group</taxon>
        <taxon>Aneurinibacillus</taxon>
    </lineage>
</organism>
<dbReference type="Proteomes" id="UP000826616">
    <property type="component" value="Chromosome"/>
</dbReference>
<accession>A0ABX8YCS9</accession>
<dbReference type="GeneID" id="97140537"/>
<proteinExistence type="predicted"/>
<dbReference type="RefSeq" id="WP_057899708.1">
    <property type="nucleotide sequence ID" value="NZ_CP080764.1"/>
</dbReference>
<reference evidence="1 2" key="1">
    <citation type="submission" date="2021-08" db="EMBL/GenBank/DDBJ databases">
        <title>Complete genome sequence of the strain Aneurinibacillus thermoaerophilus CCM 8960.</title>
        <authorList>
            <person name="Musilova J."/>
            <person name="Kourilova X."/>
            <person name="Pernicova I."/>
            <person name="Bezdicek M."/>
            <person name="Lengerova M."/>
            <person name="Obruca S."/>
            <person name="Sedlar K."/>
        </authorList>
    </citation>
    <scope>NUCLEOTIDE SEQUENCE [LARGE SCALE GENOMIC DNA]</scope>
    <source>
        <strain evidence="1 2">CCM 8960</strain>
    </source>
</reference>
<dbReference type="InterPro" id="IPR058867">
    <property type="entry name" value="YtzJ"/>
</dbReference>
<evidence type="ECO:0000313" key="2">
    <source>
        <dbReference type="Proteomes" id="UP000826616"/>
    </source>
</evidence>
<dbReference type="Pfam" id="PF26326">
    <property type="entry name" value="YtzJ"/>
    <property type="match status" value="1"/>
</dbReference>